<name>A0A4Q5N3J6_9MICO</name>
<feature type="domain" description="PAS" evidence="1">
    <location>
        <begin position="143"/>
        <end position="198"/>
    </location>
</feature>
<dbReference type="PROSITE" id="PS50113">
    <property type="entry name" value="PAC"/>
    <property type="match status" value="3"/>
</dbReference>
<dbReference type="Proteomes" id="UP000293764">
    <property type="component" value="Unassembled WGS sequence"/>
</dbReference>
<evidence type="ECO:0000313" key="4">
    <source>
        <dbReference type="EMBL" id="RYV52809.1"/>
    </source>
</evidence>
<dbReference type="OrthoDB" id="23692at2"/>
<dbReference type="SUPFAM" id="SSF55073">
    <property type="entry name" value="Nucleotide cyclase"/>
    <property type="match status" value="1"/>
</dbReference>
<dbReference type="EMBL" id="SDWW01000002">
    <property type="protein sequence ID" value="RYV52809.1"/>
    <property type="molecule type" value="Genomic_DNA"/>
</dbReference>
<dbReference type="RefSeq" id="WP_130100798.1">
    <property type="nucleotide sequence ID" value="NZ_SDWW01000002.1"/>
</dbReference>
<feature type="domain" description="PAS" evidence="1">
    <location>
        <begin position="522"/>
        <end position="578"/>
    </location>
</feature>
<feature type="domain" description="PAS" evidence="1">
    <location>
        <begin position="270"/>
        <end position="340"/>
    </location>
</feature>
<gene>
    <name evidence="4" type="ORF">EUA98_00950</name>
</gene>
<evidence type="ECO:0000313" key="5">
    <source>
        <dbReference type="Proteomes" id="UP000293764"/>
    </source>
</evidence>
<dbReference type="PANTHER" id="PTHR44757:SF2">
    <property type="entry name" value="BIOFILM ARCHITECTURE MAINTENANCE PROTEIN MBAA"/>
    <property type="match status" value="1"/>
</dbReference>
<dbReference type="AlphaFoldDB" id="A0A4Q5N3J6"/>
<dbReference type="Pfam" id="PF00989">
    <property type="entry name" value="PAS"/>
    <property type="match status" value="3"/>
</dbReference>
<comment type="caution">
    <text evidence="4">The sequence shown here is derived from an EMBL/GenBank/DDBJ whole genome shotgun (WGS) entry which is preliminary data.</text>
</comment>
<evidence type="ECO:0000259" key="2">
    <source>
        <dbReference type="PROSITE" id="PS50113"/>
    </source>
</evidence>
<feature type="domain" description="PAS" evidence="1">
    <location>
        <begin position="424"/>
        <end position="470"/>
    </location>
</feature>
<dbReference type="InterPro" id="IPR035965">
    <property type="entry name" value="PAS-like_dom_sf"/>
</dbReference>
<dbReference type="Pfam" id="PF00990">
    <property type="entry name" value="GGDEF"/>
    <property type="match status" value="1"/>
</dbReference>
<dbReference type="NCBIfam" id="TIGR00254">
    <property type="entry name" value="GGDEF"/>
    <property type="match status" value="1"/>
</dbReference>
<feature type="domain" description="PAC" evidence="2">
    <location>
        <begin position="344"/>
        <end position="397"/>
    </location>
</feature>
<feature type="domain" description="PAC" evidence="2">
    <location>
        <begin position="91"/>
        <end position="142"/>
    </location>
</feature>
<keyword evidence="5" id="KW-1185">Reference proteome</keyword>
<dbReference type="GO" id="GO:0006355">
    <property type="term" value="P:regulation of DNA-templated transcription"/>
    <property type="evidence" value="ECO:0007669"/>
    <property type="project" value="InterPro"/>
</dbReference>
<evidence type="ECO:0000259" key="1">
    <source>
        <dbReference type="PROSITE" id="PS50112"/>
    </source>
</evidence>
<dbReference type="Gene3D" id="3.30.70.270">
    <property type="match status" value="1"/>
</dbReference>
<reference evidence="4 5" key="1">
    <citation type="submission" date="2019-01" db="EMBL/GenBank/DDBJ databases">
        <title>Novel species of Cellulomonas.</title>
        <authorList>
            <person name="Liu Q."/>
            <person name="Xin Y.-H."/>
        </authorList>
    </citation>
    <scope>NUCLEOTIDE SEQUENCE [LARGE SCALE GENOMIC DNA]</scope>
    <source>
        <strain evidence="4 5">HLT2-17</strain>
    </source>
</reference>
<dbReference type="NCBIfam" id="TIGR00229">
    <property type="entry name" value="sensory_box"/>
    <property type="match status" value="5"/>
</dbReference>
<dbReference type="CDD" id="cd00130">
    <property type="entry name" value="PAS"/>
    <property type="match status" value="5"/>
</dbReference>
<dbReference type="InterPro" id="IPR052155">
    <property type="entry name" value="Biofilm_reg_signaling"/>
</dbReference>
<dbReference type="PROSITE" id="PS50112">
    <property type="entry name" value="PAS"/>
    <property type="match status" value="5"/>
</dbReference>
<dbReference type="InterPro" id="IPR013656">
    <property type="entry name" value="PAS_4"/>
</dbReference>
<organism evidence="4 5">
    <name type="scientific">Pengzhenrongella frigida</name>
    <dbReference type="NCBI Taxonomy" id="1259133"/>
    <lineage>
        <taxon>Bacteria</taxon>
        <taxon>Bacillati</taxon>
        <taxon>Actinomycetota</taxon>
        <taxon>Actinomycetes</taxon>
        <taxon>Micrococcales</taxon>
        <taxon>Pengzhenrongella</taxon>
    </lineage>
</organism>
<feature type="domain" description="GGDEF" evidence="3">
    <location>
        <begin position="675"/>
        <end position="805"/>
    </location>
</feature>
<accession>A0A4Q5N3J6</accession>
<dbReference type="Gene3D" id="3.30.450.20">
    <property type="entry name" value="PAS domain"/>
    <property type="match status" value="5"/>
</dbReference>
<dbReference type="InterPro" id="IPR000014">
    <property type="entry name" value="PAS"/>
</dbReference>
<dbReference type="InterPro" id="IPR013655">
    <property type="entry name" value="PAS_fold_3"/>
</dbReference>
<dbReference type="PANTHER" id="PTHR44757">
    <property type="entry name" value="DIGUANYLATE CYCLASE DGCP"/>
    <property type="match status" value="1"/>
</dbReference>
<dbReference type="Pfam" id="PF08448">
    <property type="entry name" value="PAS_4"/>
    <property type="match status" value="1"/>
</dbReference>
<proteinExistence type="predicted"/>
<dbReference type="SUPFAM" id="SSF55785">
    <property type="entry name" value="PYP-like sensor domain (PAS domain)"/>
    <property type="match status" value="5"/>
</dbReference>
<feature type="domain" description="PAS" evidence="1">
    <location>
        <begin position="19"/>
        <end position="89"/>
    </location>
</feature>
<dbReference type="SMART" id="SM00086">
    <property type="entry name" value="PAC"/>
    <property type="match status" value="4"/>
</dbReference>
<dbReference type="Pfam" id="PF08447">
    <property type="entry name" value="PAS_3"/>
    <property type="match status" value="1"/>
</dbReference>
<dbReference type="InterPro" id="IPR000700">
    <property type="entry name" value="PAS-assoc_C"/>
</dbReference>
<dbReference type="SMART" id="SM00267">
    <property type="entry name" value="GGDEF"/>
    <property type="match status" value="1"/>
</dbReference>
<dbReference type="PROSITE" id="PS50887">
    <property type="entry name" value="GGDEF"/>
    <property type="match status" value="1"/>
</dbReference>
<dbReference type="InterPro" id="IPR013767">
    <property type="entry name" value="PAS_fold"/>
</dbReference>
<dbReference type="CDD" id="cd01949">
    <property type="entry name" value="GGDEF"/>
    <property type="match status" value="1"/>
</dbReference>
<feature type="domain" description="PAC" evidence="2">
    <location>
        <begin position="217"/>
        <end position="269"/>
    </location>
</feature>
<sequence length="805" mass="89262">MAATDRPDQEQSATLRGDVDADLYRVLVENSMDVMIHTVAGVVQWVSPAVTGMLGWAPHELVGRTTAHLWHPDDREAASALRDQVYAGRPGRGVFRLRTRDGRYLWVESSMQPFTNELGTVGAVGSMRDLTAQIESENARLRSEERFRLLTENATIGMCLESADGRFLLVNPAMCQMLGRDTERMLSSTWQELTHPDDVAVGEGLFADVAAGRIPSFHLRKRYLKPDGSVLWGDLSVSCVRNDDMTVQYFIAQIVDVTDRVRVEKALADSERHYRSLVEGASEALLEVGPDHHATWISPAIKGVLGWAPEELVGTVLSDLVHPEDRERTEAQRTGVFHGKDVFQRGDVMRMRTNSGTYRWVIGRARPVFDAAGTLLGVVGGVQDIDELMAARLRLQATLDTEFDPHVLLEVVRDEARQIADFVFVEVNPAACDYLGMSREELVGARLLDVQPGHLHSGILEMFRRVMETGEPLRVEDFAYEQELMGGAQRRYDFQAVRTDNGVSSTWRDVTDRHAMVEALAVSEEMHRLLAENLSDVVVHLRDGVVKWVTPSLTSTLGWSQEDWLSRQIADFVHEDDRTSCEAGLYTGDDNLFRARIQAVDLSHHWVQVHTRRFFDQDGAQNGIVASLRIIDAEVAAEAELETRARFDQLTGLLNRHEVLERVATVISHPRRTGIEAAVLFCDIDGFKNINDEYGHACGDTVLHTVADRVTSCLRSGDLAARIGGDELLVLLDGVHDLADAATIAEKIRRAVAQPIHTDAATVTATMSIGVTLAVPGENVDETIARADKVMYQAKRGGGDRVIGT</sequence>
<protein>
    <submittedName>
        <fullName evidence="4">Sensor domain-containing diguanylate cyclase</fullName>
    </submittedName>
</protein>
<dbReference type="InterPro" id="IPR000160">
    <property type="entry name" value="GGDEF_dom"/>
</dbReference>
<dbReference type="FunFam" id="3.30.70.270:FF:000001">
    <property type="entry name" value="Diguanylate cyclase domain protein"/>
    <property type="match status" value="1"/>
</dbReference>
<dbReference type="InterPro" id="IPR043128">
    <property type="entry name" value="Rev_trsase/Diguanyl_cyclase"/>
</dbReference>
<dbReference type="InterPro" id="IPR029787">
    <property type="entry name" value="Nucleotide_cyclase"/>
</dbReference>
<dbReference type="SMART" id="SM00091">
    <property type="entry name" value="PAS"/>
    <property type="match status" value="5"/>
</dbReference>
<dbReference type="InterPro" id="IPR001610">
    <property type="entry name" value="PAC"/>
</dbReference>
<evidence type="ECO:0000259" key="3">
    <source>
        <dbReference type="PROSITE" id="PS50887"/>
    </source>
</evidence>